<dbReference type="PANTHER" id="PTHR34857:SF2">
    <property type="entry name" value="SLL0384 PROTEIN"/>
    <property type="match status" value="1"/>
</dbReference>
<name>A0A4V3EBB6_9MICO</name>
<feature type="transmembrane region" description="Helical" evidence="6">
    <location>
        <begin position="225"/>
        <end position="247"/>
    </location>
</feature>
<dbReference type="InterPro" id="IPR051611">
    <property type="entry name" value="ECF_transporter_component"/>
</dbReference>
<organism evidence="7 8">
    <name type="scientific">Amnibacterium kyonggiense</name>
    <dbReference type="NCBI Taxonomy" id="595671"/>
    <lineage>
        <taxon>Bacteria</taxon>
        <taxon>Bacillati</taxon>
        <taxon>Actinomycetota</taxon>
        <taxon>Actinomycetes</taxon>
        <taxon>Micrococcales</taxon>
        <taxon>Microbacteriaceae</taxon>
        <taxon>Amnibacterium</taxon>
    </lineage>
</organism>
<accession>A0A4V3EBB6</accession>
<dbReference type="Proteomes" id="UP000295344">
    <property type="component" value="Unassembled WGS sequence"/>
</dbReference>
<evidence type="ECO:0000256" key="3">
    <source>
        <dbReference type="ARBA" id="ARBA00022692"/>
    </source>
</evidence>
<sequence>MTAPLDRTNPVARLLVAIAFAVVLVLSVDVVSAGVALVLGGLLLLAAGVRPRGLALRMLPVLLVAPFAGLTIALYGAASGGVLLSWGFVHVTEGSLRLGLATLLRVLAIGVCGIGLLGGIDATRLADGLAQLLHLPARFVLGALAAFRLMGLLGQDWRALSLARRARGVADSGQARRFAGQAFALLVLSVRRGGVLATAMEARGFGGPGVRTWARPSRLGRADAVLVLAAVLVLGAAVAASVLTGSWHPVAVLGG</sequence>
<gene>
    <name evidence="7" type="ORF">CLV52_1607</name>
</gene>
<evidence type="ECO:0000313" key="8">
    <source>
        <dbReference type="Proteomes" id="UP000295344"/>
    </source>
</evidence>
<dbReference type="OrthoDB" id="6400at2"/>
<dbReference type="EMBL" id="SOAM01000001">
    <property type="protein sequence ID" value="TDS81034.1"/>
    <property type="molecule type" value="Genomic_DNA"/>
</dbReference>
<keyword evidence="5 6" id="KW-0472">Membrane</keyword>
<protein>
    <submittedName>
        <fullName evidence="7">Energy-coupling factor transport system permease protein</fullName>
    </submittedName>
</protein>
<dbReference type="PANTHER" id="PTHR34857">
    <property type="entry name" value="SLL0384 PROTEIN"/>
    <property type="match status" value="1"/>
</dbReference>
<proteinExistence type="predicted"/>
<evidence type="ECO:0000256" key="1">
    <source>
        <dbReference type="ARBA" id="ARBA00004141"/>
    </source>
</evidence>
<feature type="transmembrane region" description="Helical" evidence="6">
    <location>
        <begin position="59"/>
        <end position="78"/>
    </location>
</feature>
<dbReference type="Pfam" id="PF02361">
    <property type="entry name" value="CbiQ"/>
    <property type="match status" value="1"/>
</dbReference>
<reference evidence="7 8" key="1">
    <citation type="submission" date="2019-03" db="EMBL/GenBank/DDBJ databases">
        <title>Genomic Encyclopedia of Archaeal and Bacterial Type Strains, Phase II (KMG-II): from individual species to whole genera.</title>
        <authorList>
            <person name="Goeker M."/>
        </authorList>
    </citation>
    <scope>NUCLEOTIDE SEQUENCE [LARGE SCALE GENOMIC DNA]</scope>
    <source>
        <strain evidence="7 8">DSM 24782</strain>
    </source>
</reference>
<dbReference type="RefSeq" id="WP_133765672.1">
    <property type="nucleotide sequence ID" value="NZ_BAAARP010000003.1"/>
</dbReference>
<keyword evidence="4 6" id="KW-1133">Transmembrane helix</keyword>
<comment type="subcellular location">
    <subcellularLocation>
        <location evidence="1">Membrane</location>
        <topology evidence="1">Multi-pass membrane protein</topology>
    </subcellularLocation>
</comment>
<keyword evidence="3 6" id="KW-0812">Transmembrane</keyword>
<dbReference type="AlphaFoldDB" id="A0A4V3EBB6"/>
<evidence type="ECO:0000256" key="6">
    <source>
        <dbReference type="SAM" id="Phobius"/>
    </source>
</evidence>
<evidence type="ECO:0000256" key="5">
    <source>
        <dbReference type="ARBA" id="ARBA00023136"/>
    </source>
</evidence>
<evidence type="ECO:0000256" key="2">
    <source>
        <dbReference type="ARBA" id="ARBA00022475"/>
    </source>
</evidence>
<feature type="transmembrane region" description="Helical" evidence="6">
    <location>
        <begin position="14"/>
        <end position="47"/>
    </location>
</feature>
<feature type="transmembrane region" description="Helical" evidence="6">
    <location>
        <begin position="98"/>
        <end position="120"/>
    </location>
</feature>
<dbReference type="GO" id="GO:0005886">
    <property type="term" value="C:plasma membrane"/>
    <property type="evidence" value="ECO:0007669"/>
    <property type="project" value="UniProtKB-ARBA"/>
</dbReference>
<comment type="caution">
    <text evidence="7">The sequence shown here is derived from an EMBL/GenBank/DDBJ whole genome shotgun (WGS) entry which is preliminary data.</text>
</comment>
<dbReference type="CDD" id="cd16914">
    <property type="entry name" value="EcfT"/>
    <property type="match status" value="1"/>
</dbReference>
<keyword evidence="2" id="KW-1003">Cell membrane</keyword>
<evidence type="ECO:0000256" key="4">
    <source>
        <dbReference type="ARBA" id="ARBA00022989"/>
    </source>
</evidence>
<keyword evidence="8" id="KW-1185">Reference proteome</keyword>
<evidence type="ECO:0000313" key="7">
    <source>
        <dbReference type="EMBL" id="TDS81034.1"/>
    </source>
</evidence>
<dbReference type="InterPro" id="IPR003339">
    <property type="entry name" value="ABC/ECF_trnsptr_transmembrane"/>
</dbReference>